<keyword evidence="6" id="KW-0227">DNA damage</keyword>
<dbReference type="GO" id="GO:0005634">
    <property type="term" value="C:nucleus"/>
    <property type="evidence" value="ECO:0007669"/>
    <property type="project" value="UniProtKB-SubCell"/>
</dbReference>
<evidence type="ECO:0000256" key="6">
    <source>
        <dbReference type="ARBA" id="ARBA00022763"/>
    </source>
</evidence>
<dbReference type="InterPro" id="IPR037151">
    <property type="entry name" value="AlkB-like_sf"/>
</dbReference>
<dbReference type="AlphaFoldDB" id="A0AAW1LEJ7"/>
<keyword evidence="8" id="KW-0560">Oxidoreductase</keyword>
<dbReference type="FunFam" id="2.60.120.590:FF:000013">
    <property type="entry name" value="2-oxoglutarate-dependent dioxygenase family protein"/>
    <property type="match status" value="1"/>
</dbReference>
<feature type="binding site" evidence="14">
    <location>
        <position position="360"/>
    </location>
    <ligand>
        <name>Fe cation</name>
        <dbReference type="ChEBI" id="CHEBI:24875"/>
        <note>catalytic</note>
    </ligand>
</feature>
<dbReference type="GO" id="GO:0006281">
    <property type="term" value="P:DNA repair"/>
    <property type="evidence" value="ECO:0007669"/>
    <property type="project" value="UniProtKB-KW"/>
</dbReference>
<dbReference type="GO" id="GO:0035516">
    <property type="term" value="F:broad specificity oxidative DNA demethylase activity"/>
    <property type="evidence" value="ECO:0007669"/>
    <property type="project" value="TreeGrafter"/>
</dbReference>
<dbReference type="InterPro" id="IPR004574">
    <property type="entry name" value="Alkb"/>
</dbReference>
<proteinExistence type="inferred from homology"/>
<evidence type="ECO:0000256" key="11">
    <source>
        <dbReference type="ARBA" id="ARBA00023242"/>
    </source>
</evidence>
<evidence type="ECO:0000259" key="15">
    <source>
        <dbReference type="PROSITE" id="PS51471"/>
    </source>
</evidence>
<keyword evidence="10" id="KW-0234">DNA repair</keyword>
<evidence type="ECO:0000256" key="4">
    <source>
        <dbReference type="ARBA" id="ARBA00022490"/>
    </source>
</evidence>
<evidence type="ECO:0000256" key="7">
    <source>
        <dbReference type="ARBA" id="ARBA00022964"/>
    </source>
</evidence>
<dbReference type="InterPro" id="IPR027450">
    <property type="entry name" value="AlkB-like"/>
</dbReference>
<evidence type="ECO:0000256" key="14">
    <source>
        <dbReference type="PIRSR" id="PIRSR604574-2"/>
    </source>
</evidence>
<dbReference type="Proteomes" id="UP001443914">
    <property type="component" value="Unassembled WGS sequence"/>
</dbReference>
<dbReference type="SUPFAM" id="SSF51197">
    <property type="entry name" value="Clavaminate synthase-like"/>
    <property type="match status" value="1"/>
</dbReference>
<feature type="binding site" evidence="14">
    <location>
        <position position="358"/>
    </location>
    <ligand>
        <name>Fe cation</name>
        <dbReference type="ChEBI" id="CHEBI:24875"/>
        <note>catalytic</note>
    </ligand>
</feature>
<dbReference type="InterPro" id="IPR005123">
    <property type="entry name" value="Oxoglu/Fe-dep_dioxygenase_dom"/>
</dbReference>
<protein>
    <recommendedName>
        <fullName evidence="13">DNA N(6)-methyladenine demethylase</fullName>
        <ecNumber evidence="13">1.14.11.51</ecNumber>
    </recommendedName>
</protein>
<dbReference type="PROSITE" id="PS51471">
    <property type="entry name" value="FE2OG_OXY"/>
    <property type="match status" value="1"/>
</dbReference>
<keyword evidence="7" id="KW-0223">Dioxygenase</keyword>
<dbReference type="PANTHER" id="PTHR16557:SF10">
    <property type="entry name" value="2-OXOGLUTARATE-DEPENDENT DIOXYGENASE FAMILY PROTEIN"/>
    <property type="match status" value="1"/>
</dbReference>
<comment type="cofactor">
    <cofactor evidence="14">
        <name>Fe(2+)</name>
        <dbReference type="ChEBI" id="CHEBI:29033"/>
    </cofactor>
    <text evidence="14">Binds 1 Fe(2+) ion per subunit.</text>
</comment>
<keyword evidence="17" id="KW-1185">Reference proteome</keyword>
<keyword evidence="11" id="KW-0539">Nucleus</keyword>
<dbReference type="EMBL" id="JBDFQZ010000004">
    <property type="protein sequence ID" value="KAK9734344.1"/>
    <property type="molecule type" value="Genomic_DNA"/>
</dbReference>
<reference evidence="16" key="1">
    <citation type="submission" date="2024-03" db="EMBL/GenBank/DDBJ databases">
        <title>WGS assembly of Saponaria officinalis var. Norfolk2.</title>
        <authorList>
            <person name="Jenkins J."/>
            <person name="Shu S."/>
            <person name="Grimwood J."/>
            <person name="Barry K."/>
            <person name="Goodstein D."/>
            <person name="Schmutz J."/>
            <person name="Leebens-Mack J."/>
            <person name="Osbourn A."/>
        </authorList>
    </citation>
    <scope>NUCLEOTIDE SEQUENCE [LARGE SCALE GENOMIC DNA]</scope>
    <source>
        <strain evidence="16">JIC</strain>
    </source>
</reference>
<keyword evidence="5 14" id="KW-0479">Metal-binding</keyword>
<evidence type="ECO:0000256" key="1">
    <source>
        <dbReference type="ARBA" id="ARBA00004123"/>
    </source>
</evidence>
<evidence type="ECO:0000256" key="10">
    <source>
        <dbReference type="ARBA" id="ARBA00023204"/>
    </source>
</evidence>
<evidence type="ECO:0000313" key="16">
    <source>
        <dbReference type="EMBL" id="KAK9734344.1"/>
    </source>
</evidence>
<dbReference type="GO" id="GO:0141131">
    <property type="term" value="F:DNA N6-methyladenine demethylase activity"/>
    <property type="evidence" value="ECO:0007669"/>
    <property type="project" value="UniProtKB-EC"/>
</dbReference>
<dbReference type="GO" id="GO:0008198">
    <property type="term" value="F:ferrous iron binding"/>
    <property type="evidence" value="ECO:0007669"/>
    <property type="project" value="TreeGrafter"/>
</dbReference>
<name>A0AAW1LEJ7_SAPOF</name>
<comment type="caution">
    <text evidence="16">The sequence shown here is derived from an EMBL/GenBank/DDBJ whole genome shotgun (WGS) entry which is preliminary data.</text>
</comment>
<dbReference type="GO" id="GO:0035515">
    <property type="term" value="F:oxidative RNA demethylase activity"/>
    <property type="evidence" value="ECO:0007669"/>
    <property type="project" value="TreeGrafter"/>
</dbReference>
<dbReference type="GO" id="GO:0005737">
    <property type="term" value="C:cytoplasm"/>
    <property type="evidence" value="ECO:0007669"/>
    <property type="project" value="UniProtKB-SubCell"/>
</dbReference>
<comment type="subcellular location">
    <subcellularLocation>
        <location evidence="2">Cytoplasm</location>
    </subcellularLocation>
    <subcellularLocation>
        <location evidence="1">Nucleus</location>
    </subcellularLocation>
</comment>
<sequence length="450" mass="50481">MMLIRLCCARTSTNARLFPFYAMSTLHNSTPQSSVEGSGSFPNVDLNAAHGGGTERISLQIANQDVSGTSLNCLKKSDLRKEDSSTSASFSATLVTDHHHGGTVQNDEPLEPVLQRDDELLYNTGFKDMLEEHGLPTSFGKKESLKYRNVRSVDHSLKQVLGSRNEKSKHRKRHTTLEPFDICQCDTEVTEIINSEHFTFSTSSPDVDNNAEELEVDGLIEEPMKSIVRPGMVLLKKYISPTDQVSIVRKCRELGLGPGGFYHPGYNDGAKLRLRMMCLGLDWDPQTRKYQKQRRIDKANPPDIPGEFRSLVTRAMEDSLSLIRETFNVSNAEKILPQMTPDICIVNFYSETGRLGLHQDRDESEESLSKGLPVVSFSVGDTAEFLYGDQRDVKKAEKLVLESGDVLVFGGESRHVFHGISSIEPHSAPVFLHEQTMLRRGRLNLTFRQY</sequence>
<dbReference type="Pfam" id="PF13532">
    <property type="entry name" value="2OG-FeII_Oxy_2"/>
    <property type="match status" value="1"/>
</dbReference>
<evidence type="ECO:0000256" key="3">
    <source>
        <dbReference type="ARBA" id="ARBA00007879"/>
    </source>
</evidence>
<gene>
    <name evidence="16" type="ORF">RND81_04G133100</name>
</gene>
<feature type="binding site" evidence="14">
    <location>
        <position position="418"/>
    </location>
    <ligand>
        <name>Fe cation</name>
        <dbReference type="ChEBI" id="CHEBI:24875"/>
        <note>catalytic</note>
    </ligand>
</feature>
<dbReference type="EC" id="1.14.11.51" evidence="13"/>
<organism evidence="16 17">
    <name type="scientific">Saponaria officinalis</name>
    <name type="common">Common soapwort</name>
    <name type="synonym">Lychnis saponaria</name>
    <dbReference type="NCBI Taxonomy" id="3572"/>
    <lineage>
        <taxon>Eukaryota</taxon>
        <taxon>Viridiplantae</taxon>
        <taxon>Streptophyta</taxon>
        <taxon>Embryophyta</taxon>
        <taxon>Tracheophyta</taxon>
        <taxon>Spermatophyta</taxon>
        <taxon>Magnoliopsida</taxon>
        <taxon>eudicotyledons</taxon>
        <taxon>Gunneridae</taxon>
        <taxon>Pentapetalae</taxon>
        <taxon>Caryophyllales</taxon>
        <taxon>Caryophyllaceae</taxon>
        <taxon>Caryophylleae</taxon>
        <taxon>Saponaria</taxon>
    </lineage>
</organism>
<evidence type="ECO:0000313" key="17">
    <source>
        <dbReference type="Proteomes" id="UP001443914"/>
    </source>
</evidence>
<evidence type="ECO:0000256" key="2">
    <source>
        <dbReference type="ARBA" id="ARBA00004496"/>
    </source>
</evidence>
<evidence type="ECO:0000256" key="5">
    <source>
        <dbReference type="ARBA" id="ARBA00022723"/>
    </source>
</evidence>
<evidence type="ECO:0000256" key="8">
    <source>
        <dbReference type="ARBA" id="ARBA00023002"/>
    </source>
</evidence>
<dbReference type="GO" id="GO:0035513">
    <property type="term" value="P:oxidative RNA demethylation"/>
    <property type="evidence" value="ECO:0007669"/>
    <property type="project" value="TreeGrafter"/>
</dbReference>
<dbReference type="Gene3D" id="2.60.120.590">
    <property type="entry name" value="Alpha-ketoglutarate-dependent dioxygenase AlkB-like"/>
    <property type="match status" value="1"/>
</dbReference>
<evidence type="ECO:0000256" key="12">
    <source>
        <dbReference type="ARBA" id="ARBA00052047"/>
    </source>
</evidence>
<evidence type="ECO:0000256" key="13">
    <source>
        <dbReference type="ARBA" id="ARBA00066586"/>
    </source>
</evidence>
<keyword evidence="4" id="KW-0963">Cytoplasm</keyword>
<evidence type="ECO:0000256" key="9">
    <source>
        <dbReference type="ARBA" id="ARBA00023004"/>
    </source>
</evidence>
<comment type="catalytic activity">
    <reaction evidence="12">
        <text>an N(6)-methyl-2'-deoxyadenosine in DNA + 2-oxoglutarate + O2 = a 2'-deoxyadenosine in DNA + formaldehyde + succinate + CO2</text>
        <dbReference type="Rhea" id="RHEA:49524"/>
        <dbReference type="Rhea" id="RHEA-COMP:12418"/>
        <dbReference type="Rhea" id="RHEA-COMP:12419"/>
        <dbReference type="ChEBI" id="CHEBI:15379"/>
        <dbReference type="ChEBI" id="CHEBI:16526"/>
        <dbReference type="ChEBI" id="CHEBI:16810"/>
        <dbReference type="ChEBI" id="CHEBI:16842"/>
        <dbReference type="ChEBI" id="CHEBI:30031"/>
        <dbReference type="ChEBI" id="CHEBI:90615"/>
        <dbReference type="ChEBI" id="CHEBI:90616"/>
        <dbReference type="EC" id="1.14.11.51"/>
    </reaction>
    <physiologicalReaction direction="left-to-right" evidence="12">
        <dbReference type="Rhea" id="RHEA:49525"/>
    </physiologicalReaction>
</comment>
<dbReference type="PANTHER" id="PTHR16557">
    <property type="entry name" value="ALKYLATED DNA REPAIR PROTEIN ALKB-RELATED"/>
    <property type="match status" value="1"/>
</dbReference>
<comment type="similarity">
    <text evidence="3">Belongs to the alkB family.</text>
</comment>
<accession>A0AAW1LEJ7</accession>
<keyword evidence="9 14" id="KW-0408">Iron</keyword>
<feature type="domain" description="Fe2OG dioxygenase" evidence="15">
    <location>
        <begin position="340"/>
        <end position="450"/>
    </location>
</feature>